<dbReference type="AlphaFoldDB" id="A0A0L7L1W3"/>
<comment type="similarity">
    <text evidence="1">Belongs to the GMC oxidoreductase family.</text>
</comment>
<gene>
    <name evidence="2" type="ORF">OBRU01_17051</name>
</gene>
<dbReference type="EMBL" id="JTDY01003619">
    <property type="protein sequence ID" value="KOB69249.1"/>
    <property type="molecule type" value="Genomic_DNA"/>
</dbReference>
<dbReference type="STRING" id="104452.A0A0L7L1W3"/>
<reference evidence="2 3" key="1">
    <citation type="journal article" date="2015" name="Genome Biol. Evol.">
        <title>The genome of winter moth (Operophtera brumata) provides a genomic perspective on sexual dimorphism and phenology.</title>
        <authorList>
            <person name="Derks M.F."/>
            <person name="Smit S."/>
            <person name="Salis L."/>
            <person name="Schijlen E."/>
            <person name="Bossers A."/>
            <person name="Mateman C."/>
            <person name="Pijl A.S."/>
            <person name="de Ridder D."/>
            <person name="Groenen M.A."/>
            <person name="Visser M.E."/>
            <person name="Megens H.J."/>
        </authorList>
    </citation>
    <scope>NUCLEOTIDE SEQUENCE [LARGE SCALE GENOMIC DNA]</scope>
    <source>
        <strain evidence="2">WM2013NL</strain>
        <tissue evidence="2">Head and thorax</tissue>
    </source>
</reference>
<sequence>MWACDPAVTTPILNSYNVAGPLFTQALQSFFAAQCALAGDHLWPADATDAVLEDPNYDFIVVGAGSAGSVVANRLSDISNWKVLLVEAGGNPTLATEKTIGCIKPNLKKELAVDIKTKDVPGQEERHLEAAAVSMPCSMSEETS</sequence>
<dbReference type="GO" id="GO:0050660">
    <property type="term" value="F:flavin adenine dinucleotide binding"/>
    <property type="evidence" value="ECO:0007669"/>
    <property type="project" value="InterPro"/>
</dbReference>
<protein>
    <submittedName>
        <fullName evidence="2">GMCbeta2</fullName>
    </submittedName>
</protein>
<name>A0A0L7L1W3_OPEBR</name>
<dbReference type="InterPro" id="IPR012132">
    <property type="entry name" value="GMC_OxRdtase"/>
</dbReference>
<keyword evidence="3" id="KW-1185">Reference proteome</keyword>
<evidence type="ECO:0000313" key="2">
    <source>
        <dbReference type="EMBL" id="KOB69249.1"/>
    </source>
</evidence>
<evidence type="ECO:0000313" key="3">
    <source>
        <dbReference type="Proteomes" id="UP000037510"/>
    </source>
</evidence>
<evidence type="ECO:0000256" key="1">
    <source>
        <dbReference type="ARBA" id="ARBA00010790"/>
    </source>
</evidence>
<dbReference type="Gene3D" id="3.50.50.60">
    <property type="entry name" value="FAD/NAD(P)-binding domain"/>
    <property type="match status" value="1"/>
</dbReference>
<proteinExistence type="inferred from homology"/>
<accession>A0A0L7L1W3</accession>
<dbReference type="Proteomes" id="UP000037510">
    <property type="component" value="Unassembled WGS sequence"/>
</dbReference>
<comment type="caution">
    <text evidence="2">The sequence shown here is derived from an EMBL/GenBank/DDBJ whole genome shotgun (WGS) entry which is preliminary data.</text>
</comment>
<dbReference type="GO" id="GO:0016491">
    <property type="term" value="F:oxidoreductase activity"/>
    <property type="evidence" value="ECO:0007669"/>
    <property type="project" value="TreeGrafter"/>
</dbReference>
<dbReference type="PANTHER" id="PTHR11552:SF147">
    <property type="entry name" value="CHOLINE DEHYDROGENASE, MITOCHONDRIAL"/>
    <property type="match status" value="1"/>
</dbReference>
<dbReference type="PANTHER" id="PTHR11552">
    <property type="entry name" value="GLUCOSE-METHANOL-CHOLINE GMC OXIDOREDUCTASE"/>
    <property type="match status" value="1"/>
</dbReference>
<organism evidence="2 3">
    <name type="scientific">Operophtera brumata</name>
    <name type="common">Winter moth</name>
    <name type="synonym">Phalaena brumata</name>
    <dbReference type="NCBI Taxonomy" id="104452"/>
    <lineage>
        <taxon>Eukaryota</taxon>
        <taxon>Metazoa</taxon>
        <taxon>Ecdysozoa</taxon>
        <taxon>Arthropoda</taxon>
        <taxon>Hexapoda</taxon>
        <taxon>Insecta</taxon>
        <taxon>Pterygota</taxon>
        <taxon>Neoptera</taxon>
        <taxon>Endopterygota</taxon>
        <taxon>Lepidoptera</taxon>
        <taxon>Glossata</taxon>
        <taxon>Ditrysia</taxon>
        <taxon>Geometroidea</taxon>
        <taxon>Geometridae</taxon>
        <taxon>Larentiinae</taxon>
        <taxon>Operophtera</taxon>
    </lineage>
</organism>
<dbReference type="SUPFAM" id="SSF51905">
    <property type="entry name" value="FAD/NAD(P)-binding domain"/>
    <property type="match status" value="1"/>
</dbReference>
<dbReference type="InterPro" id="IPR036188">
    <property type="entry name" value="FAD/NAD-bd_sf"/>
</dbReference>